<evidence type="ECO:0000313" key="1">
    <source>
        <dbReference type="EMBL" id="KAI9462932.1"/>
    </source>
</evidence>
<dbReference type="EMBL" id="JAGFNK010000163">
    <property type="protein sequence ID" value="KAI9462932.1"/>
    <property type="molecule type" value="Genomic_DNA"/>
</dbReference>
<comment type="caution">
    <text evidence="1">The sequence shown here is derived from an EMBL/GenBank/DDBJ whole genome shotgun (WGS) entry which is preliminary data.</text>
</comment>
<evidence type="ECO:0000313" key="2">
    <source>
        <dbReference type="Proteomes" id="UP001207468"/>
    </source>
</evidence>
<organism evidence="1 2">
    <name type="scientific">Russula earlei</name>
    <dbReference type="NCBI Taxonomy" id="71964"/>
    <lineage>
        <taxon>Eukaryota</taxon>
        <taxon>Fungi</taxon>
        <taxon>Dikarya</taxon>
        <taxon>Basidiomycota</taxon>
        <taxon>Agaricomycotina</taxon>
        <taxon>Agaricomycetes</taxon>
        <taxon>Russulales</taxon>
        <taxon>Russulaceae</taxon>
        <taxon>Russula</taxon>
    </lineage>
</organism>
<sequence>MSSGVPMWYCHECHAEMRPLMVPDPHCASCNGTFVEKIEGEADDPRNFQESGPPLGDDTAIGGGPGLENFFAGLSQLLNGPRPDRGSVNHPPAPEQANTVSINTPCPPNPDIFAKGGTGFRLEIDGGPGGSRTIVFGGPPSLGGNQRGCPPNTGSRTPGEERPPVGGSLMAQYLLAMLTQRAGREGLADPFHGFSFMGSPEDGRMGDYVFNQEALDQIISQIMEQGNSSRPVPATEDVIQQLHREVLEEGSPLLDRDCAVCKDQFALNTEDPDEQVVVTLPCKHPFHEGCIMPWLNSSATCPVCRFQLVPQPGHRPPNGAASGSSAPPPVNRATRPDGPPGGGMFGQLFMSPSGRRNGTSRTNRNRPSPEEWEREHFPGGWSE</sequence>
<reference evidence="1" key="1">
    <citation type="submission" date="2021-03" db="EMBL/GenBank/DDBJ databases">
        <title>Evolutionary priming and transition to the ectomycorrhizal habit in an iconic lineage of mushroom-forming fungi: is preadaptation a requirement?</title>
        <authorList>
            <consortium name="DOE Joint Genome Institute"/>
            <person name="Looney B.P."/>
            <person name="Miyauchi S."/>
            <person name="Morin E."/>
            <person name="Drula E."/>
            <person name="Courty P.E."/>
            <person name="Chicoki N."/>
            <person name="Fauchery L."/>
            <person name="Kohler A."/>
            <person name="Kuo A."/>
            <person name="LaButti K."/>
            <person name="Pangilinan J."/>
            <person name="Lipzen A."/>
            <person name="Riley R."/>
            <person name="Andreopoulos W."/>
            <person name="He G."/>
            <person name="Johnson J."/>
            <person name="Barry K.W."/>
            <person name="Grigoriev I.V."/>
            <person name="Nagy L."/>
            <person name="Hibbett D."/>
            <person name="Henrissat B."/>
            <person name="Matheny P.B."/>
            <person name="Labbe J."/>
            <person name="Martin A.F."/>
        </authorList>
    </citation>
    <scope>NUCLEOTIDE SEQUENCE</scope>
    <source>
        <strain evidence="1">BPL698</strain>
    </source>
</reference>
<protein>
    <submittedName>
        <fullName evidence="1">Uncharacterized protein</fullName>
    </submittedName>
</protein>
<accession>A0ACC0U4K4</accession>
<gene>
    <name evidence="1" type="ORF">F5148DRAFT_982612</name>
</gene>
<dbReference type="Proteomes" id="UP001207468">
    <property type="component" value="Unassembled WGS sequence"/>
</dbReference>
<name>A0ACC0U4K4_9AGAM</name>
<keyword evidence="2" id="KW-1185">Reference proteome</keyword>
<proteinExistence type="predicted"/>